<feature type="binding site" evidence="12">
    <location>
        <begin position="105"/>
        <end position="109"/>
    </location>
    <ligand>
        <name>FAD</name>
        <dbReference type="ChEBI" id="CHEBI:57692"/>
    </ligand>
</feature>
<feature type="site" description="Electron transfer via tryptophanyl radical" evidence="13">
    <location>
        <position position="232"/>
    </location>
</feature>
<dbReference type="GO" id="GO:0071949">
    <property type="term" value="F:FAD binding"/>
    <property type="evidence" value="ECO:0007669"/>
    <property type="project" value="TreeGrafter"/>
</dbReference>
<feature type="site" description="Electron transfer via tryptophanyl radical" evidence="13">
    <location>
        <position position="179"/>
    </location>
</feature>
<feature type="binding site" evidence="12">
    <location>
        <begin position="245"/>
        <end position="247"/>
    </location>
    <ligand>
        <name>FAD</name>
        <dbReference type="ChEBI" id="CHEBI:57692"/>
    </ligand>
</feature>
<dbReference type="Gene3D" id="1.25.40.80">
    <property type="match status" value="1"/>
</dbReference>
<evidence type="ECO:0000259" key="15">
    <source>
        <dbReference type="Pfam" id="PF03441"/>
    </source>
</evidence>
<comment type="similarity">
    <text evidence="14">Belongs to the DNA photolyase family.</text>
</comment>
<sequence>MLTQKGDPYKVFTPFRREWIKVYRQKDQAPLPRIEPKQSVSDHSSSVNPVSPLTLEGLPTLTYPTVDSMAWPVDEEAIRQRLLMFCEDKVRDYHEDRDTPSIDGTSRLSPYLATGMLSPRQCIAALQPFFPDGIVEDKQGPFCWLNEIIWREFYRHLMVAFPAISRNQPFQPWSRRLPWLSDEALLAAWQQGRTGFPIVDAAMRQLLHTGWMHNRLRMITASFLTKDLLIHWQVGEQWFSRHLIDGDLASNNGGWQWASSTGTDAQPYFRVFNPTTQGEKVDPKGEFIRTWVHELQDVPDKYIHQPHAWPEAVQGNVLLDYPLPIVDHKQARVRAIDIFKTAKEMHQDTAT</sequence>
<dbReference type="InterPro" id="IPR014729">
    <property type="entry name" value="Rossmann-like_a/b/a_fold"/>
</dbReference>
<evidence type="ECO:0000256" key="8">
    <source>
        <dbReference type="ARBA" id="ARBA00031671"/>
    </source>
</evidence>
<dbReference type="InterPro" id="IPR036155">
    <property type="entry name" value="Crypto/Photolyase_N_sf"/>
</dbReference>
<dbReference type="SUPFAM" id="SSF48173">
    <property type="entry name" value="Cryptochrome/photolyase FAD-binding domain"/>
    <property type="match status" value="1"/>
</dbReference>
<comment type="cofactor">
    <cofactor evidence="12">
        <name>FAD</name>
        <dbReference type="ChEBI" id="CHEBI:57692"/>
    </cofactor>
    <text evidence="12">Binds 1 FAD per subunit.</text>
</comment>
<dbReference type="STRING" id="754436.JCM19237_5777"/>
<evidence type="ECO:0000256" key="4">
    <source>
        <dbReference type="ARBA" id="ARBA00014046"/>
    </source>
</evidence>
<comment type="cofactor">
    <cofactor evidence="1">
        <name>(6R)-5,10-methylene-5,6,7,8-tetrahydrofolate</name>
        <dbReference type="ChEBI" id="CHEBI:15636"/>
    </cofactor>
</comment>
<dbReference type="PROSITE" id="PS00394">
    <property type="entry name" value="DNA_PHOTOLYASES_1_1"/>
    <property type="match status" value="1"/>
</dbReference>
<dbReference type="AlphaFoldDB" id="A0A090QM40"/>
<comment type="catalytic activity">
    <reaction evidence="9">
        <text>cyclobutadipyrimidine (in DNA) = 2 pyrimidine residues (in DNA).</text>
        <dbReference type="EC" id="4.1.99.3"/>
    </reaction>
</comment>
<evidence type="ECO:0000256" key="10">
    <source>
        <dbReference type="ARBA" id="ARBA00059220"/>
    </source>
</evidence>
<accession>A0A090QM40</accession>
<evidence type="ECO:0000256" key="6">
    <source>
        <dbReference type="ARBA" id="ARBA00022827"/>
    </source>
</evidence>
<protein>
    <recommendedName>
        <fullName evidence="4">Deoxyribodipyrimidine photo-lyase</fullName>
        <ecNumber evidence="3">4.1.99.3</ecNumber>
    </recommendedName>
    <alternativeName>
        <fullName evidence="8">DNA photolyase</fullName>
    </alternativeName>
    <alternativeName>
        <fullName evidence="11">Photoreactivating enzyme</fullName>
    </alternativeName>
</protein>
<dbReference type="InterPro" id="IPR036134">
    <property type="entry name" value="Crypto/Photolyase_FAD-like_sf"/>
</dbReference>
<dbReference type="EMBL" id="BBMN01000001">
    <property type="protein sequence ID" value="GAL02884.1"/>
    <property type="molecule type" value="Genomic_DNA"/>
</dbReference>
<evidence type="ECO:0000256" key="9">
    <source>
        <dbReference type="ARBA" id="ARBA00033999"/>
    </source>
</evidence>
<keyword evidence="7 14" id="KW-0157">Chromophore</keyword>
<dbReference type="GO" id="GO:0009416">
    <property type="term" value="P:response to light stimulus"/>
    <property type="evidence" value="ECO:0007669"/>
    <property type="project" value="TreeGrafter"/>
</dbReference>
<name>A0A090QM40_9GAMM</name>
<dbReference type="PANTHER" id="PTHR11455:SF9">
    <property type="entry name" value="CRYPTOCHROME CIRCADIAN CLOCK 5 ISOFORM X1"/>
    <property type="match status" value="1"/>
</dbReference>
<evidence type="ECO:0000256" key="7">
    <source>
        <dbReference type="ARBA" id="ARBA00022991"/>
    </source>
</evidence>
<evidence type="ECO:0000256" key="12">
    <source>
        <dbReference type="PIRSR" id="PIRSR602081-1"/>
    </source>
</evidence>
<feature type="binding site" evidence="12">
    <location>
        <begin position="147"/>
        <end position="154"/>
    </location>
    <ligand>
        <name>FAD</name>
        <dbReference type="ChEBI" id="CHEBI:57692"/>
    </ligand>
</feature>
<dbReference type="Pfam" id="PF03441">
    <property type="entry name" value="FAD_binding_7"/>
    <property type="match status" value="1"/>
</dbReference>
<dbReference type="Gene3D" id="3.40.50.620">
    <property type="entry name" value="HUPs"/>
    <property type="match status" value="1"/>
</dbReference>
<reference evidence="16 17" key="1">
    <citation type="journal article" date="2014" name="Genome Announc.">
        <title>Draft Genome Sequences of Two Vibrionaceae Species, Vibrio ponticus C121 and Photobacterium aphoticum C119, Isolated as Coral Reef Microbiota.</title>
        <authorList>
            <person name="Al-saari N."/>
            <person name="Meirelles P.M."/>
            <person name="Mino S."/>
            <person name="Suda W."/>
            <person name="Oshima K."/>
            <person name="Hattori M."/>
            <person name="Ohkuma M."/>
            <person name="Thompson F.L."/>
            <person name="Gomez-Gil B."/>
            <person name="Sawabe T."/>
            <person name="Sawabe T."/>
        </authorList>
    </citation>
    <scope>NUCLEOTIDE SEQUENCE [LARGE SCALE GENOMIC DNA]</scope>
    <source>
        <strain evidence="16 17">JCM 19237</strain>
    </source>
</reference>
<comment type="function">
    <text evidence="10">Involved in repair of UV radiation-induced DNA damage. Catalyzes the light-dependent monomerization (300-600 nm) of cyclobutyl pyrimidine dimers (in cis-syn configuration), which are formed between adjacent bases on the same DNA strand upon exposure to ultraviolet radiation.</text>
</comment>
<evidence type="ECO:0000313" key="16">
    <source>
        <dbReference type="EMBL" id="GAL02884.1"/>
    </source>
</evidence>
<evidence type="ECO:0000256" key="14">
    <source>
        <dbReference type="RuleBase" id="RU004182"/>
    </source>
</evidence>
<dbReference type="GO" id="GO:0003677">
    <property type="term" value="F:DNA binding"/>
    <property type="evidence" value="ECO:0007669"/>
    <property type="project" value="TreeGrafter"/>
</dbReference>
<organism evidence="16 17">
    <name type="scientific">Photobacterium aphoticum</name>
    <dbReference type="NCBI Taxonomy" id="754436"/>
    <lineage>
        <taxon>Bacteria</taxon>
        <taxon>Pseudomonadati</taxon>
        <taxon>Pseudomonadota</taxon>
        <taxon>Gammaproteobacteria</taxon>
        <taxon>Vibrionales</taxon>
        <taxon>Vibrionaceae</taxon>
        <taxon>Photobacterium</taxon>
    </lineage>
</organism>
<feature type="binding site" evidence="12">
    <location>
        <position position="93"/>
    </location>
    <ligand>
        <name>FAD</name>
        <dbReference type="ChEBI" id="CHEBI:57692"/>
    </ligand>
</feature>
<dbReference type="PANTHER" id="PTHR11455">
    <property type="entry name" value="CRYPTOCHROME"/>
    <property type="match status" value="1"/>
</dbReference>
<evidence type="ECO:0000313" key="17">
    <source>
        <dbReference type="Proteomes" id="UP000029227"/>
    </source>
</evidence>
<keyword evidence="16" id="KW-0456">Lyase</keyword>
<dbReference type="InterPro" id="IPR002081">
    <property type="entry name" value="Cryptochrome/DNA_photolyase_1"/>
</dbReference>
<dbReference type="InterPro" id="IPR005101">
    <property type="entry name" value="Cryptochr/Photolyase_FAD-bd"/>
</dbReference>
<dbReference type="eggNOG" id="COG0415">
    <property type="taxonomic scope" value="Bacteria"/>
</dbReference>
<evidence type="ECO:0000256" key="11">
    <source>
        <dbReference type="ARBA" id="ARBA00083107"/>
    </source>
</evidence>
<feature type="domain" description="Cryptochrome/DNA photolyase FAD-binding" evidence="15">
    <location>
        <begin position="144"/>
        <end position="340"/>
    </location>
</feature>
<evidence type="ECO:0000256" key="3">
    <source>
        <dbReference type="ARBA" id="ARBA00013149"/>
    </source>
</evidence>
<dbReference type="GO" id="GO:0000719">
    <property type="term" value="P:photoreactive repair"/>
    <property type="evidence" value="ECO:0007669"/>
    <property type="project" value="UniProtKB-ARBA"/>
</dbReference>
<keyword evidence="6 12" id="KW-0274">FAD</keyword>
<dbReference type="EC" id="4.1.99.3" evidence="3"/>
<evidence type="ECO:0000256" key="2">
    <source>
        <dbReference type="ARBA" id="ARBA00005862"/>
    </source>
</evidence>
<dbReference type="GO" id="GO:0003904">
    <property type="term" value="F:deoxyribodipyrimidine photo-lyase activity"/>
    <property type="evidence" value="ECO:0007669"/>
    <property type="project" value="UniProtKB-EC"/>
</dbReference>
<comment type="similarity">
    <text evidence="2">Belongs to the DNA photolyase class-1 family.</text>
</comment>
<comment type="caution">
    <text evidence="16">The sequence shown here is derived from an EMBL/GenBank/DDBJ whole genome shotgun (WGS) entry which is preliminary data.</text>
</comment>
<evidence type="ECO:0000256" key="1">
    <source>
        <dbReference type="ARBA" id="ARBA00001932"/>
    </source>
</evidence>
<evidence type="ECO:0000256" key="5">
    <source>
        <dbReference type="ARBA" id="ARBA00022630"/>
    </source>
</evidence>
<dbReference type="SUPFAM" id="SSF52425">
    <property type="entry name" value="Cryptochrome/photolyase, N-terminal domain"/>
    <property type="match status" value="1"/>
</dbReference>
<gene>
    <name evidence="16" type="ORF">JCM19237_5777</name>
</gene>
<dbReference type="FunFam" id="1.10.579.10:FF:000003">
    <property type="entry name" value="Deoxyribodipyrimidine photo-lyase"/>
    <property type="match status" value="1"/>
</dbReference>
<dbReference type="Proteomes" id="UP000029227">
    <property type="component" value="Unassembled WGS sequence"/>
</dbReference>
<keyword evidence="5 12" id="KW-0285">Flavoprotein</keyword>
<feature type="binding site" evidence="12">
    <location>
        <position position="144"/>
    </location>
    <ligand>
        <name>FAD</name>
        <dbReference type="ChEBI" id="CHEBI:57692"/>
    </ligand>
</feature>
<dbReference type="Gene3D" id="1.10.579.10">
    <property type="entry name" value="DNA Cyclobutane Dipyrimidine Photolyase, subunit A, domain 3"/>
    <property type="match status" value="1"/>
</dbReference>
<dbReference type="PROSITE" id="PS00691">
    <property type="entry name" value="DNA_PHOTOLYASES_1_2"/>
    <property type="match status" value="1"/>
</dbReference>
<dbReference type="PRINTS" id="PR00147">
    <property type="entry name" value="DNAPHOTLYASE"/>
</dbReference>
<evidence type="ECO:0000256" key="13">
    <source>
        <dbReference type="PIRSR" id="PIRSR602081-2"/>
    </source>
</evidence>
<dbReference type="InterPro" id="IPR018394">
    <property type="entry name" value="DNA_photolyase_1_CS_C"/>
</dbReference>
<feature type="site" description="Electron transfer via tryptophanyl radical" evidence="13">
    <location>
        <position position="255"/>
    </location>
</feature>
<proteinExistence type="inferred from homology"/>